<dbReference type="PIRSF" id="PIRSF033093">
    <property type="entry name" value="UCP_ML1119"/>
    <property type="match status" value="1"/>
</dbReference>
<dbReference type="InterPro" id="IPR050535">
    <property type="entry name" value="DNA_Repair-Maintenance_Comp"/>
</dbReference>
<dbReference type="EMBL" id="JAFLEQ010000016">
    <property type="protein sequence ID" value="MBN9644906.1"/>
    <property type="molecule type" value="Genomic_DNA"/>
</dbReference>
<evidence type="ECO:0000313" key="7">
    <source>
        <dbReference type="EMBL" id="MBN9644906.1"/>
    </source>
</evidence>
<dbReference type="InterPro" id="IPR029052">
    <property type="entry name" value="Metallo-depent_PP-like"/>
</dbReference>
<dbReference type="CDD" id="cd00840">
    <property type="entry name" value="MPP_Mre11_N"/>
    <property type="match status" value="1"/>
</dbReference>
<keyword evidence="3" id="KW-0540">Nuclease</keyword>
<dbReference type="AlphaFoldDB" id="A0A939E1S1"/>
<keyword evidence="8" id="KW-1185">Reference proteome</keyword>
<accession>A0A939E1S1</accession>
<reference evidence="7" key="1">
    <citation type="submission" date="2021-03" db="EMBL/GenBank/DDBJ databases">
        <authorList>
            <person name="Sun Q."/>
        </authorList>
    </citation>
    <scope>NUCLEOTIDE SEQUENCE</scope>
    <source>
        <strain evidence="7">CCM 8862</strain>
    </source>
</reference>
<evidence type="ECO:0000256" key="4">
    <source>
        <dbReference type="ARBA" id="ARBA00022801"/>
    </source>
</evidence>
<sequence length="391" mass="42527">MATTKFLHTSDWQLGATRAYFAASGPSVQERYTHEQMAAIGRMGEIARSHGCDFMVVAGDIFETADPSRRILAQVKEQLAGISCPVYLLPGNHDPLDSVHPYRAGTGLDHVHLLDDTEPREVADNVELVAAPVYGKTAVKDPVARALKDLTPTGGIRIAVGHGQTTAYDSADHRFTIDTGHLDELADKRIVDYVALGDTHSAKATDPMGRVWYSGAPVPTDYHWLSTGGGENNSGRCVVVTITVPDNASADNPGRAEVTVEEIPTSDWVMDFHERDIAGDEDVEVFLDKLRAYPNKDETLIKYALTGAVSAATMKHLEEELDELAGVFAVLYPSKSRHRLMLAPAAEELSELGLTGWAKDAVGELVDKAAANDQTATDALNLFFRLSRQRF</sequence>
<dbReference type="Gene3D" id="3.60.21.10">
    <property type="match status" value="1"/>
</dbReference>
<keyword evidence="4" id="KW-0378">Hydrolase</keyword>
<name>A0A939E1S1_9CORY</name>
<evidence type="ECO:0000256" key="1">
    <source>
        <dbReference type="ARBA" id="ARBA00010555"/>
    </source>
</evidence>
<dbReference type="InterPro" id="IPR014577">
    <property type="entry name" value="UCP033093_metalloPase"/>
</dbReference>
<protein>
    <recommendedName>
        <fullName evidence="2">Nuclease SbcCD subunit D</fullName>
    </recommendedName>
</protein>
<dbReference type="GO" id="GO:0004527">
    <property type="term" value="F:exonuclease activity"/>
    <property type="evidence" value="ECO:0007669"/>
    <property type="project" value="UniProtKB-KW"/>
</dbReference>
<dbReference type="SUPFAM" id="SSF56300">
    <property type="entry name" value="Metallo-dependent phosphatases"/>
    <property type="match status" value="1"/>
</dbReference>
<evidence type="ECO:0000259" key="6">
    <source>
        <dbReference type="Pfam" id="PF00149"/>
    </source>
</evidence>
<dbReference type="Proteomes" id="UP000664332">
    <property type="component" value="Unassembled WGS sequence"/>
</dbReference>
<evidence type="ECO:0000256" key="5">
    <source>
        <dbReference type="ARBA" id="ARBA00022839"/>
    </source>
</evidence>
<comment type="similarity">
    <text evidence="1">Belongs to the SbcD family.</text>
</comment>
<comment type="caution">
    <text evidence="7">The sequence shown here is derived from an EMBL/GenBank/DDBJ whole genome shotgun (WGS) entry which is preliminary data.</text>
</comment>
<organism evidence="7 8">
    <name type="scientific">Corynebacterium mendelii</name>
    <dbReference type="NCBI Taxonomy" id="2765362"/>
    <lineage>
        <taxon>Bacteria</taxon>
        <taxon>Bacillati</taxon>
        <taxon>Actinomycetota</taxon>
        <taxon>Actinomycetes</taxon>
        <taxon>Mycobacteriales</taxon>
        <taxon>Corynebacteriaceae</taxon>
        <taxon>Corynebacterium</taxon>
    </lineage>
</organism>
<dbReference type="InterPro" id="IPR004843">
    <property type="entry name" value="Calcineurin-like_PHP"/>
</dbReference>
<evidence type="ECO:0000313" key="8">
    <source>
        <dbReference type="Proteomes" id="UP000664332"/>
    </source>
</evidence>
<evidence type="ECO:0000256" key="3">
    <source>
        <dbReference type="ARBA" id="ARBA00022722"/>
    </source>
</evidence>
<dbReference type="PANTHER" id="PTHR30337">
    <property type="entry name" value="COMPONENT OF ATP-DEPENDENT DSDNA EXONUCLEASE"/>
    <property type="match status" value="1"/>
</dbReference>
<dbReference type="Pfam" id="PF00149">
    <property type="entry name" value="Metallophos"/>
    <property type="match status" value="1"/>
</dbReference>
<keyword evidence="5" id="KW-0269">Exonuclease</keyword>
<proteinExistence type="inferred from homology"/>
<dbReference type="PANTHER" id="PTHR30337:SF0">
    <property type="entry name" value="NUCLEASE SBCCD SUBUNIT D"/>
    <property type="match status" value="1"/>
</dbReference>
<evidence type="ECO:0000256" key="2">
    <source>
        <dbReference type="ARBA" id="ARBA00013365"/>
    </source>
</evidence>
<dbReference type="InterPro" id="IPR041796">
    <property type="entry name" value="Mre11_N"/>
</dbReference>
<dbReference type="RefSeq" id="WP_207279361.1">
    <property type="nucleotide sequence ID" value="NZ_JAFLEQ010000016.1"/>
</dbReference>
<gene>
    <name evidence="7" type="ORF">JZY06_09830</name>
</gene>
<feature type="domain" description="Calcineurin-like phosphoesterase" evidence="6">
    <location>
        <begin position="5"/>
        <end position="201"/>
    </location>
</feature>